<gene>
    <name evidence="9" type="primary">lacF_2</name>
    <name evidence="9" type="ORF">RS81_00165</name>
</gene>
<feature type="domain" description="ABC transmembrane type-1" evidence="8">
    <location>
        <begin position="99"/>
        <end position="312"/>
    </location>
</feature>
<dbReference type="InterPro" id="IPR051393">
    <property type="entry name" value="ABC_transporter_permease"/>
</dbReference>
<keyword evidence="10" id="KW-1185">Reference proteome</keyword>
<dbReference type="PANTHER" id="PTHR30193:SF37">
    <property type="entry name" value="INNER MEMBRANE ABC TRANSPORTER PERMEASE PROTEIN YCJO"/>
    <property type="match status" value="1"/>
</dbReference>
<keyword evidence="4 7" id="KW-0812">Transmembrane</keyword>
<dbReference type="PANTHER" id="PTHR30193">
    <property type="entry name" value="ABC TRANSPORTER PERMEASE PROTEIN"/>
    <property type="match status" value="1"/>
</dbReference>
<evidence type="ECO:0000256" key="2">
    <source>
        <dbReference type="ARBA" id="ARBA00022448"/>
    </source>
</evidence>
<comment type="similarity">
    <text evidence="7">Belongs to the binding-protein-dependent transport system permease family.</text>
</comment>
<comment type="subcellular location">
    <subcellularLocation>
        <location evidence="1 7">Cell membrane</location>
        <topology evidence="1 7">Multi-pass membrane protein</topology>
    </subcellularLocation>
</comment>
<name>A0A0M2HFV0_9MICO</name>
<proteinExistence type="inferred from homology"/>
<keyword evidence="3" id="KW-1003">Cell membrane</keyword>
<evidence type="ECO:0000256" key="1">
    <source>
        <dbReference type="ARBA" id="ARBA00004651"/>
    </source>
</evidence>
<dbReference type="EMBL" id="JYIZ01000020">
    <property type="protein sequence ID" value="KJL45546.1"/>
    <property type="molecule type" value="Genomic_DNA"/>
</dbReference>
<protein>
    <submittedName>
        <fullName evidence="9">Lactose transport system permease protein LacF</fullName>
    </submittedName>
</protein>
<organism evidence="9 10">
    <name type="scientific">Microbacterium terrae</name>
    <dbReference type="NCBI Taxonomy" id="69369"/>
    <lineage>
        <taxon>Bacteria</taxon>
        <taxon>Bacillati</taxon>
        <taxon>Actinomycetota</taxon>
        <taxon>Actinomycetes</taxon>
        <taxon>Micrococcales</taxon>
        <taxon>Microbacteriaceae</taxon>
        <taxon>Microbacterium</taxon>
    </lineage>
</organism>
<comment type="caution">
    <text evidence="9">The sequence shown here is derived from an EMBL/GenBank/DDBJ whole genome shotgun (WGS) entry which is preliminary data.</text>
</comment>
<dbReference type="Proteomes" id="UP000033956">
    <property type="component" value="Unassembled WGS sequence"/>
</dbReference>
<evidence type="ECO:0000256" key="7">
    <source>
        <dbReference type="RuleBase" id="RU363032"/>
    </source>
</evidence>
<dbReference type="CDD" id="cd06261">
    <property type="entry name" value="TM_PBP2"/>
    <property type="match status" value="1"/>
</dbReference>
<dbReference type="InterPro" id="IPR035906">
    <property type="entry name" value="MetI-like_sf"/>
</dbReference>
<keyword evidence="2 7" id="KW-0813">Transport</keyword>
<dbReference type="RefSeq" id="WP_084613303.1">
    <property type="nucleotide sequence ID" value="NZ_BAAAUP010000003.1"/>
</dbReference>
<dbReference type="STRING" id="92835.RS81_00165"/>
<keyword evidence="6 7" id="KW-0472">Membrane</keyword>
<sequence>MSTTKTVDGRSAETSALITVGRRTRRVRRPRRRSSTRFVLAPLTFIAVAVVLFCLFFLWPGALGLWYSFTDYSGVGTPEFIGGENYADLIQDPVFYSVLGRTFLYTLLSVPLHYIAALGIAMLLTSTLAKGKSTARIIFFLPWLISPIVAGVIWKWLFGENFGLVNYLIELIGGQGLRWETDPTLALVLILIVSTWGGTAFNMLLFIAAIRNVPQSYLEAAQIDGASPWQRFRHITLPLLRPTSFMVILLTTIGSMKEFAMVQALNGGGPGTTNMFIVQYIYRTGFERADVGYASAASMVLMVILIIIALIQMRFDKRNDLA</sequence>
<dbReference type="OrthoDB" id="4319190at2"/>
<evidence type="ECO:0000256" key="6">
    <source>
        <dbReference type="ARBA" id="ARBA00023136"/>
    </source>
</evidence>
<dbReference type="PROSITE" id="PS50928">
    <property type="entry name" value="ABC_TM1"/>
    <property type="match status" value="1"/>
</dbReference>
<dbReference type="AlphaFoldDB" id="A0A0M2HFV0"/>
<evidence type="ECO:0000256" key="5">
    <source>
        <dbReference type="ARBA" id="ARBA00022989"/>
    </source>
</evidence>
<accession>A0A0M2HFV0</accession>
<evidence type="ECO:0000256" key="3">
    <source>
        <dbReference type="ARBA" id="ARBA00022475"/>
    </source>
</evidence>
<feature type="transmembrane region" description="Helical" evidence="7">
    <location>
        <begin position="38"/>
        <end position="59"/>
    </location>
</feature>
<reference evidence="9 10" key="1">
    <citation type="submission" date="2015-02" db="EMBL/GenBank/DDBJ databases">
        <title>Draft genome sequences of ten Microbacterium spp. with emphasis on heavy metal contaminated environments.</title>
        <authorList>
            <person name="Corretto E."/>
        </authorList>
    </citation>
    <scope>NUCLEOTIDE SEQUENCE [LARGE SCALE GENOMIC DNA]</scope>
    <source>
        <strain evidence="9 10">DSM 12510</strain>
    </source>
</reference>
<dbReference type="GO" id="GO:0005886">
    <property type="term" value="C:plasma membrane"/>
    <property type="evidence" value="ECO:0007669"/>
    <property type="project" value="UniProtKB-SubCell"/>
</dbReference>
<dbReference type="Gene3D" id="1.10.3720.10">
    <property type="entry name" value="MetI-like"/>
    <property type="match status" value="1"/>
</dbReference>
<feature type="transmembrane region" description="Helical" evidence="7">
    <location>
        <begin position="137"/>
        <end position="157"/>
    </location>
</feature>
<evidence type="ECO:0000256" key="4">
    <source>
        <dbReference type="ARBA" id="ARBA00022692"/>
    </source>
</evidence>
<feature type="transmembrane region" description="Helical" evidence="7">
    <location>
        <begin position="103"/>
        <end position="125"/>
    </location>
</feature>
<dbReference type="SUPFAM" id="SSF161098">
    <property type="entry name" value="MetI-like"/>
    <property type="match status" value="1"/>
</dbReference>
<dbReference type="Pfam" id="PF00528">
    <property type="entry name" value="BPD_transp_1"/>
    <property type="match status" value="1"/>
</dbReference>
<dbReference type="PATRIC" id="fig|92835.4.peg.173"/>
<feature type="transmembrane region" description="Helical" evidence="7">
    <location>
        <begin position="291"/>
        <end position="311"/>
    </location>
</feature>
<feature type="transmembrane region" description="Helical" evidence="7">
    <location>
        <begin position="185"/>
        <end position="210"/>
    </location>
</feature>
<dbReference type="GO" id="GO:0055085">
    <property type="term" value="P:transmembrane transport"/>
    <property type="evidence" value="ECO:0007669"/>
    <property type="project" value="InterPro"/>
</dbReference>
<evidence type="ECO:0000313" key="10">
    <source>
        <dbReference type="Proteomes" id="UP000033956"/>
    </source>
</evidence>
<keyword evidence="5 7" id="KW-1133">Transmembrane helix</keyword>
<evidence type="ECO:0000259" key="8">
    <source>
        <dbReference type="PROSITE" id="PS50928"/>
    </source>
</evidence>
<evidence type="ECO:0000313" key="9">
    <source>
        <dbReference type="EMBL" id="KJL45546.1"/>
    </source>
</evidence>
<dbReference type="InterPro" id="IPR000515">
    <property type="entry name" value="MetI-like"/>
</dbReference>